<dbReference type="RefSeq" id="WP_014811645.1">
    <property type="nucleotide sequence ID" value="NC_018025.1"/>
</dbReference>
<dbReference type="Proteomes" id="UP000006055">
    <property type="component" value="Chromosome"/>
</dbReference>
<feature type="region of interest" description="Disordered" evidence="1">
    <location>
        <begin position="45"/>
        <end position="392"/>
    </location>
</feature>
<keyword evidence="4" id="KW-1185">Reference proteome</keyword>
<keyword evidence="2" id="KW-0812">Transmembrane</keyword>
<dbReference type="HOGENOM" id="CLU_525542_0_0_7"/>
<organism evidence="3 4">
    <name type="scientific">Desulfomonile tiedjei (strain ATCC 49306 / DSM 6799 / DCB-1)</name>
    <dbReference type="NCBI Taxonomy" id="706587"/>
    <lineage>
        <taxon>Bacteria</taxon>
        <taxon>Pseudomonadati</taxon>
        <taxon>Thermodesulfobacteriota</taxon>
        <taxon>Desulfomonilia</taxon>
        <taxon>Desulfomonilales</taxon>
        <taxon>Desulfomonilaceae</taxon>
        <taxon>Desulfomonile</taxon>
    </lineage>
</organism>
<sequence>MIITRKLGFLCPVSRAFRASDHGYFCFLVVILVLMFGCSVVFGAPPQKPQPQRNNQEEAVAPPGTIGDSGYVVPIPEIKMRSITGGPPRKTPPPELPAAPESSEPARREKQIEAPAPEGPVAVPPAEKLTPPKEPVTREKPAETAAPPKPQPPVEQQRDPVHIPESPQSAPAGPVESPSTSPETTRLPFEPSVRQPRESGPVKMPREVPQTEQRQEEKELDDEAPPISTPQAPEEIMTAPAPKKEVLKKRTEPIQVPALMENRPAKNPLTTIPIERMRVKESDTESVISLDSRKEPETLPDPEPASTEPAHPEPPTTKPIEQLPVKQPEPSPIKQTEPPKETVPPSPAVQPEEQKEIVPTETLPQPEEPAPAVGKEEPIRSPLDSDAGNGREVREYLKKTAPILEEVSILMTRAPSLSLADYDPSDPGAPLIPQELLLKMDSMKRELQILDSKTFAIIPPPQYTKFHGLIREAITRTHQACDAVYAYLKESNPENLQKIRDSLGKARELIQRTRTPEN</sequence>
<keyword evidence="2" id="KW-1133">Transmembrane helix</keyword>
<evidence type="ECO:0000256" key="2">
    <source>
        <dbReference type="SAM" id="Phobius"/>
    </source>
</evidence>
<feature type="transmembrane region" description="Helical" evidence="2">
    <location>
        <begin position="24"/>
        <end position="44"/>
    </location>
</feature>
<dbReference type="KEGG" id="dti:Desti_3877"/>
<gene>
    <name evidence="3" type="ordered locus">Desti_3877</name>
</gene>
<feature type="compositionally biased region" description="Basic and acidic residues" evidence="1">
    <location>
        <begin position="242"/>
        <end position="252"/>
    </location>
</feature>
<evidence type="ECO:0000313" key="4">
    <source>
        <dbReference type="Proteomes" id="UP000006055"/>
    </source>
</evidence>
<accession>I4CAC8</accession>
<keyword evidence="2" id="KW-0472">Membrane</keyword>
<dbReference type="EMBL" id="CP003360">
    <property type="protein sequence ID" value="AFM26519.1"/>
    <property type="molecule type" value="Genomic_DNA"/>
</dbReference>
<dbReference type="AlphaFoldDB" id="I4CAC8"/>
<protein>
    <submittedName>
        <fullName evidence="3">Uncharacterized protein</fullName>
    </submittedName>
</protein>
<evidence type="ECO:0000313" key="3">
    <source>
        <dbReference type="EMBL" id="AFM26519.1"/>
    </source>
</evidence>
<proteinExistence type="predicted"/>
<dbReference type="STRING" id="706587.Desti_3877"/>
<feature type="compositionally biased region" description="Low complexity" evidence="1">
    <location>
        <begin position="113"/>
        <end position="127"/>
    </location>
</feature>
<reference evidence="4" key="1">
    <citation type="submission" date="2012-06" db="EMBL/GenBank/DDBJ databases">
        <title>Complete sequence of chromosome of Desulfomonile tiedjei DSM 6799.</title>
        <authorList>
            <person name="Lucas S."/>
            <person name="Copeland A."/>
            <person name="Lapidus A."/>
            <person name="Glavina del Rio T."/>
            <person name="Dalin E."/>
            <person name="Tice H."/>
            <person name="Bruce D."/>
            <person name="Goodwin L."/>
            <person name="Pitluck S."/>
            <person name="Peters L."/>
            <person name="Ovchinnikova G."/>
            <person name="Zeytun A."/>
            <person name="Lu M."/>
            <person name="Kyrpides N."/>
            <person name="Mavromatis K."/>
            <person name="Ivanova N."/>
            <person name="Brettin T."/>
            <person name="Detter J.C."/>
            <person name="Han C."/>
            <person name="Larimer F."/>
            <person name="Land M."/>
            <person name="Hauser L."/>
            <person name="Markowitz V."/>
            <person name="Cheng J.-F."/>
            <person name="Hugenholtz P."/>
            <person name="Woyke T."/>
            <person name="Wu D."/>
            <person name="Spring S."/>
            <person name="Schroeder M."/>
            <person name="Brambilla E."/>
            <person name="Klenk H.-P."/>
            <person name="Eisen J.A."/>
        </authorList>
    </citation>
    <scope>NUCLEOTIDE SEQUENCE [LARGE SCALE GENOMIC DNA]</scope>
    <source>
        <strain evidence="4">ATCC 49306 / DSM 6799 / DCB-1</strain>
    </source>
</reference>
<evidence type="ECO:0000256" key="1">
    <source>
        <dbReference type="SAM" id="MobiDB-lite"/>
    </source>
</evidence>
<dbReference type="PATRIC" id="fig|706587.4.peg.4402"/>
<name>I4CAC8_DESTA</name>